<evidence type="ECO:0000313" key="7">
    <source>
        <dbReference type="EMBL" id="OMJ85537.1"/>
    </source>
</evidence>
<evidence type="ECO:0000256" key="2">
    <source>
        <dbReference type="ARBA" id="ARBA00022737"/>
    </source>
</evidence>
<dbReference type="Pfam" id="PF04495">
    <property type="entry name" value="GRASP55_65"/>
    <property type="match status" value="2"/>
</dbReference>
<dbReference type="PROSITE" id="PS51865">
    <property type="entry name" value="PDZ_GRASP"/>
    <property type="match status" value="1"/>
</dbReference>
<evidence type="ECO:0000256" key="1">
    <source>
        <dbReference type="ARBA" id="ARBA00004394"/>
    </source>
</evidence>
<comment type="caution">
    <text evidence="7">The sequence shown here is derived from an EMBL/GenBank/DDBJ whole genome shotgun (WGS) entry which is preliminary data.</text>
</comment>
<dbReference type="InterPro" id="IPR036034">
    <property type="entry name" value="PDZ_sf"/>
</dbReference>
<keyword evidence="2" id="KW-0677">Repeat</keyword>
<keyword evidence="3" id="KW-0333">Golgi apparatus</keyword>
<dbReference type="GO" id="GO:0000139">
    <property type="term" value="C:Golgi membrane"/>
    <property type="evidence" value="ECO:0007669"/>
    <property type="project" value="UniProtKB-SubCell"/>
</dbReference>
<evidence type="ECO:0000313" key="8">
    <source>
        <dbReference type="Proteomes" id="UP000187209"/>
    </source>
</evidence>
<keyword evidence="8" id="KW-1185">Reference proteome</keyword>
<proteinExistence type="predicted"/>
<evidence type="ECO:0000259" key="6">
    <source>
        <dbReference type="PROSITE" id="PS51865"/>
    </source>
</evidence>
<name>A0A1R2C955_9CILI</name>
<feature type="region of interest" description="Disordered" evidence="5">
    <location>
        <begin position="79"/>
        <end position="105"/>
    </location>
</feature>
<evidence type="ECO:0000256" key="5">
    <source>
        <dbReference type="SAM" id="MobiDB-lite"/>
    </source>
</evidence>
<dbReference type="Proteomes" id="UP000187209">
    <property type="component" value="Unassembled WGS sequence"/>
</dbReference>
<reference evidence="7 8" key="1">
    <citation type="submission" date="2016-11" db="EMBL/GenBank/DDBJ databases">
        <title>The macronuclear genome of Stentor coeruleus: a giant cell with tiny introns.</title>
        <authorList>
            <person name="Slabodnick M."/>
            <person name="Ruby J.G."/>
            <person name="Reiff S.B."/>
            <person name="Swart E.C."/>
            <person name="Gosai S."/>
            <person name="Prabakaran S."/>
            <person name="Witkowska E."/>
            <person name="Larue G.E."/>
            <person name="Fisher S."/>
            <person name="Freeman R.M."/>
            <person name="Gunawardena J."/>
            <person name="Chu W."/>
            <person name="Stover N.A."/>
            <person name="Gregory B.D."/>
            <person name="Nowacki M."/>
            <person name="Derisi J."/>
            <person name="Roy S.W."/>
            <person name="Marshall W.F."/>
            <person name="Sood P."/>
        </authorList>
    </citation>
    <scope>NUCLEOTIDE SEQUENCE [LARGE SCALE GENOMIC DNA]</scope>
    <source>
        <strain evidence="7">WM001</strain>
    </source>
</reference>
<gene>
    <name evidence="7" type="ORF">SteCoe_13155</name>
</gene>
<feature type="compositionally biased region" description="Pro residues" evidence="5">
    <location>
        <begin position="243"/>
        <end position="252"/>
    </location>
</feature>
<dbReference type="Gene3D" id="2.30.42.10">
    <property type="match status" value="2"/>
</dbReference>
<feature type="compositionally biased region" description="Basic and acidic residues" evidence="5">
    <location>
        <begin position="232"/>
        <end position="241"/>
    </location>
</feature>
<dbReference type="EMBL" id="MPUH01000234">
    <property type="protein sequence ID" value="OMJ85537.1"/>
    <property type="molecule type" value="Genomic_DNA"/>
</dbReference>
<dbReference type="PANTHER" id="PTHR12893">
    <property type="entry name" value="GOLGI REASSEMBLY STACKING PROTEIN GRASP"/>
    <property type="match status" value="1"/>
</dbReference>
<keyword evidence="4" id="KW-0472">Membrane</keyword>
<dbReference type="OrthoDB" id="302759at2759"/>
<dbReference type="SUPFAM" id="SSF50156">
    <property type="entry name" value="PDZ domain-like"/>
    <property type="match status" value="2"/>
</dbReference>
<comment type="subcellular location">
    <subcellularLocation>
        <location evidence="1">Golgi apparatus membrane</location>
    </subcellularLocation>
</comment>
<feature type="domain" description="PDZ GRASP-type" evidence="6">
    <location>
        <begin position="8"/>
        <end position="117"/>
    </location>
</feature>
<protein>
    <recommendedName>
        <fullName evidence="6">PDZ GRASP-type domain-containing protein</fullName>
    </recommendedName>
</protein>
<evidence type="ECO:0000256" key="3">
    <source>
        <dbReference type="ARBA" id="ARBA00023034"/>
    </source>
</evidence>
<organism evidence="7 8">
    <name type="scientific">Stentor coeruleus</name>
    <dbReference type="NCBI Taxonomy" id="5963"/>
    <lineage>
        <taxon>Eukaryota</taxon>
        <taxon>Sar</taxon>
        <taxon>Alveolata</taxon>
        <taxon>Ciliophora</taxon>
        <taxon>Postciliodesmatophora</taxon>
        <taxon>Heterotrichea</taxon>
        <taxon>Heterotrichida</taxon>
        <taxon>Stentoridae</taxon>
        <taxon>Stentor</taxon>
    </lineage>
</organism>
<dbReference type="PANTHER" id="PTHR12893:SF0">
    <property type="entry name" value="GRASP65"/>
    <property type="match status" value="1"/>
</dbReference>
<dbReference type="AlphaFoldDB" id="A0A1R2C955"/>
<sequence>MGTSESTCGFRIIYVAESSPAEKAGLVSYLDFIISANGIPLSPDQTLSTIINKSLNCKVLLKVYNVLSEDFRTVEVTPSNSWGGEVQASIKNPQNPGNKAESHPRGHLGASVRWENWANCEGIRVLEVTPGSNAQKYGLQAERDYILGTEQISINDYGSLEQVLTSKSKFDLYVYNSATGKVRRIQFENCKSLGCTVGEGLANSIKNASIPSEEKKQEPEPEKIVVTVLQKEPEAKNEKPQENIPPPPPPPVVAKDKSKVPVALHVLPPPSIYDLSMEGLTFQPKVLLSKYIQSY</sequence>
<feature type="region of interest" description="Disordered" evidence="5">
    <location>
        <begin position="232"/>
        <end position="256"/>
    </location>
</feature>
<dbReference type="InterPro" id="IPR007583">
    <property type="entry name" value="GRASP55_65"/>
</dbReference>
<evidence type="ECO:0000256" key="4">
    <source>
        <dbReference type="ARBA" id="ARBA00023136"/>
    </source>
</evidence>
<dbReference type="InterPro" id="IPR024958">
    <property type="entry name" value="GRASP_PDZ"/>
</dbReference>
<accession>A0A1R2C955</accession>
<dbReference type="GO" id="GO:0007030">
    <property type="term" value="P:Golgi organization"/>
    <property type="evidence" value="ECO:0007669"/>
    <property type="project" value="TreeGrafter"/>
</dbReference>